<gene>
    <name evidence="12" type="primary">uvrB</name>
    <name evidence="18" type="ORF">A2Z10_03600</name>
</gene>
<keyword evidence="14" id="KW-0175">Coiled coil</keyword>
<dbReference type="PANTHER" id="PTHR24029">
    <property type="entry name" value="UVRABC SYSTEM PROTEIN B"/>
    <property type="match status" value="1"/>
</dbReference>
<evidence type="ECO:0000256" key="8">
    <source>
        <dbReference type="ARBA" id="ARBA00022881"/>
    </source>
</evidence>
<keyword evidence="9 12" id="KW-0234">DNA repair</keyword>
<accession>A0A1F5B0F6</accession>
<comment type="caution">
    <text evidence="18">The sequence shown here is derived from an EMBL/GenBank/DDBJ whole genome shotgun (WGS) entry which is preliminary data.</text>
</comment>
<evidence type="ECO:0000256" key="13">
    <source>
        <dbReference type="RuleBase" id="RU003587"/>
    </source>
</evidence>
<dbReference type="CDD" id="cd17916">
    <property type="entry name" value="DEXHc_UvrB"/>
    <property type="match status" value="1"/>
</dbReference>
<dbReference type="PANTHER" id="PTHR24029:SF0">
    <property type="entry name" value="UVRABC SYSTEM PROTEIN B"/>
    <property type="match status" value="1"/>
</dbReference>
<dbReference type="GO" id="GO:0009380">
    <property type="term" value="C:excinuclease repair complex"/>
    <property type="evidence" value="ECO:0007669"/>
    <property type="project" value="InterPro"/>
</dbReference>
<dbReference type="GO" id="GO:0009381">
    <property type="term" value="F:excinuclease ABC activity"/>
    <property type="evidence" value="ECO:0007669"/>
    <property type="project" value="UniProtKB-UniRule"/>
</dbReference>
<keyword evidence="7 12" id="KW-0067">ATP-binding</keyword>
<comment type="similarity">
    <text evidence="2 12 13">Belongs to the UvrB family.</text>
</comment>
<evidence type="ECO:0000259" key="17">
    <source>
        <dbReference type="PROSITE" id="PS51194"/>
    </source>
</evidence>
<keyword evidence="4 12" id="KW-0547">Nucleotide-binding</keyword>
<evidence type="ECO:0000256" key="5">
    <source>
        <dbReference type="ARBA" id="ARBA00022763"/>
    </source>
</evidence>
<evidence type="ECO:0000256" key="11">
    <source>
        <dbReference type="ARBA" id="ARBA00029504"/>
    </source>
</evidence>
<evidence type="ECO:0000256" key="4">
    <source>
        <dbReference type="ARBA" id="ARBA00022741"/>
    </source>
</evidence>
<dbReference type="InterPro" id="IPR001943">
    <property type="entry name" value="UVR_dom"/>
</dbReference>
<feature type="domain" description="UVR" evidence="15">
    <location>
        <begin position="622"/>
        <end position="657"/>
    </location>
</feature>
<dbReference type="AlphaFoldDB" id="A0A1F5B0F6"/>
<evidence type="ECO:0000256" key="9">
    <source>
        <dbReference type="ARBA" id="ARBA00023204"/>
    </source>
</evidence>
<dbReference type="PROSITE" id="PS50151">
    <property type="entry name" value="UVR"/>
    <property type="match status" value="1"/>
</dbReference>
<dbReference type="EMBL" id="MEYI01000014">
    <property type="protein sequence ID" value="OGD24096.1"/>
    <property type="molecule type" value="Genomic_DNA"/>
</dbReference>
<dbReference type="Gene3D" id="4.10.860.10">
    <property type="entry name" value="UVR domain"/>
    <property type="match status" value="1"/>
</dbReference>
<evidence type="ECO:0000256" key="1">
    <source>
        <dbReference type="ARBA" id="ARBA00004496"/>
    </source>
</evidence>
<dbReference type="SUPFAM" id="SSF52540">
    <property type="entry name" value="P-loop containing nucleoside triphosphate hydrolases"/>
    <property type="match status" value="2"/>
</dbReference>
<evidence type="ECO:0000256" key="7">
    <source>
        <dbReference type="ARBA" id="ARBA00022840"/>
    </source>
</evidence>
<evidence type="ECO:0000256" key="14">
    <source>
        <dbReference type="SAM" id="Coils"/>
    </source>
</evidence>
<comment type="subunit">
    <text evidence="10 12 13">Forms a heterotetramer with UvrA during the search for lesions. Interacts with UvrC in an incision complex.</text>
</comment>
<feature type="binding site" evidence="12">
    <location>
        <begin position="38"/>
        <end position="45"/>
    </location>
    <ligand>
        <name>ATP</name>
        <dbReference type="ChEBI" id="CHEBI:30616"/>
    </ligand>
</feature>
<dbReference type="InterPro" id="IPR036876">
    <property type="entry name" value="UVR_dom_sf"/>
</dbReference>
<comment type="function">
    <text evidence="12">The UvrABC repair system catalyzes the recognition and processing of DNA lesions. A damage recognition complex composed of 2 UvrA and 2 UvrB subunits scans DNA for abnormalities. Upon binding of the UvrA(2)B(2) complex to a putative damaged site, the DNA wraps around one UvrB monomer. DNA wrap is dependent on ATP binding by UvrB and probably causes local melting of the DNA helix, facilitating insertion of UvrB beta-hairpin between the DNA strands. Then UvrB probes one DNA strand for the presence of a lesion. If a lesion is found the UvrA subunits dissociate and the UvrB-DNA preincision complex is formed. This complex is subsequently bound by UvrC and the second UvrB is released. If no lesion is found, the DNA wraps around the other UvrB subunit that will check the other stand for damage.</text>
</comment>
<proteinExistence type="inferred from homology"/>
<dbReference type="Pfam" id="PF17757">
    <property type="entry name" value="UvrB_inter"/>
    <property type="match status" value="1"/>
</dbReference>
<evidence type="ECO:0000256" key="2">
    <source>
        <dbReference type="ARBA" id="ARBA00008533"/>
    </source>
</evidence>
<dbReference type="InterPro" id="IPR006935">
    <property type="entry name" value="Helicase/UvrB_N"/>
</dbReference>
<dbReference type="NCBIfam" id="NF003673">
    <property type="entry name" value="PRK05298.1"/>
    <property type="match status" value="1"/>
</dbReference>
<dbReference type="InterPro" id="IPR024759">
    <property type="entry name" value="UvrB_YAD/RRR_dom"/>
</dbReference>
<evidence type="ECO:0000313" key="18">
    <source>
        <dbReference type="EMBL" id="OGD24096.1"/>
    </source>
</evidence>
<dbReference type="SMART" id="SM00490">
    <property type="entry name" value="HELICc"/>
    <property type="match status" value="1"/>
</dbReference>
<dbReference type="GO" id="GO:0006289">
    <property type="term" value="P:nucleotide-excision repair"/>
    <property type="evidence" value="ECO:0007669"/>
    <property type="project" value="UniProtKB-UniRule"/>
</dbReference>
<organism evidence="18 19">
    <name type="scientific">Candidatus Azambacteria bacterium RBG_16_47_10</name>
    <dbReference type="NCBI Taxonomy" id="1797292"/>
    <lineage>
        <taxon>Bacteria</taxon>
        <taxon>Candidatus Azamiibacteriota</taxon>
    </lineage>
</organism>
<feature type="domain" description="Helicase C-terminal" evidence="17">
    <location>
        <begin position="433"/>
        <end position="595"/>
    </location>
</feature>
<evidence type="ECO:0000256" key="12">
    <source>
        <dbReference type="HAMAP-Rule" id="MF_00204"/>
    </source>
</evidence>
<dbReference type="PROSITE" id="PS51192">
    <property type="entry name" value="HELICASE_ATP_BIND_1"/>
    <property type="match status" value="1"/>
</dbReference>
<evidence type="ECO:0000256" key="10">
    <source>
        <dbReference type="ARBA" id="ARBA00026033"/>
    </source>
</evidence>
<dbReference type="InterPro" id="IPR004807">
    <property type="entry name" value="UvrB"/>
</dbReference>
<reference evidence="18 19" key="1">
    <citation type="journal article" date="2016" name="Nat. Commun.">
        <title>Thousands of microbial genomes shed light on interconnected biogeochemical processes in an aquifer system.</title>
        <authorList>
            <person name="Anantharaman K."/>
            <person name="Brown C.T."/>
            <person name="Hug L.A."/>
            <person name="Sharon I."/>
            <person name="Castelle C.J."/>
            <person name="Probst A.J."/>
            <person name="Thomas B.C."/>
            <person name="Singh A."/>
            <person name="Wilkins M.J."/>
            <person name="Karaoz U."/>
            <person name="Brodie E.L."/>
            <person name="Williams K.H."/>
            <person name="Hubbard S.S."/>
            <person name="Banfield J.F."/>
        </authorList>
    </citation>
    <scope>NUCLEOTIDE SEQUENCE [LARGE SCALE GENOMIC DNA]</scope>
</reference>
<dbReference type="Pfam" id="PF12344">
    <property type="entry name" value="UvrB"/>
    <property type="match status" value="1"/>
</dbReference>
<dbReference type="Pfam" id="PF04851">
    <property type="entry name" value="ResIII"/>
    <property type="match status" value="1"/>
</dbReference>
<dbReference type="InterPro" id="IPR014001">
    <property type="entry name" value="Helicase_ATP-bd"/>
</dbReference>
<keyword evidence="8 12" id="KW-0267">Excision nuclease</keyword>
<dbReference type="GO" id="GO:0003677">
    <property type="term" value="F:DNA binding"/>
    <property type="evidence" value="ECO:0007669"/>
    <property type="project" value="UniProtKB-UniRule"/>
</dbReference>
<evidence type="ECO:0000256" key="3">
    <source>
        <dbReference type="ARBA" id="ARBA00022490"/>
    </source>
</evidence>
<dbReference type="SMART" id="SM00487">
    <property type="entry name" value="DEXDc"/>
    <property type="match status" value="1"/>
</dbReference>
<evidence type="ECO:0000313" key="19">
    <source>
        <dbReference type="Proteomes" id="UP000176639"/>
    </source>
</evidence>
<dbReference type="CDD" id="cd18790">
    <property type="entry name" value="SF2_C_UvrB"/>
    <property type="match status" value="1"/>
</dbReference>
<feature type="coiled-coil region" evidence="14">
    <location>
        <begin position="625"/>
        <end position="654"/>
    </location>
</feature>
<feature type="short sequence motif" description="Beta-hairpin" evidence="12">
    <location>
        <begin position="91"/>
        <end position="114"/>
    </location>
</feature>
<dbReference type="Pfam" id="PF02151">
    <property type="entry name" value="UVR"/>
    <property type="match status" value="1"/>
</dbReference>
<keyword evidence="5 12" id="KW-0227">DNA damage</keyword>
<dbReference type="HAMAP" id="MF_00204">
    <property type="entry name" value="UvrB"/>
    <property type="match status" value="1"/>
</dbReference>
<name>A0A1F5B0F6_9BACT</name>
<dbReference type="Gene3D" id="3.40.50.300">
    <property type="entry name" value="P-loop containing nucleotide triphosphate hydrolases"/>
    <property type="match status" value="3"/>
</dbReference>
<evidence type="ECO:0000256" key="6">
    <source>
        <dbReference type="ARBA" id="ARBA00022769"/>
    </source>
</evidence>
<dbReference type="Pfam" id="PF00271">
    <property type="entry name" value="Helicase_C"/>
    <property type="match status" value="1"/>
</dbReference>
<dbReference type="InterPro" id="IPR041471">
    <property type="entry name" value="UvrB_inter"/>
</dbReference>
<evidence type="ECO:0000259" key="15">
    <source>
        <dbReference type="PROSITE" id="PS50151"/>
    </source>
</evidence>
<comment type="subcellular location">
    <subcellularLocation>
        <location evidence="1 12 13">Cytoplasm</location>
    </subcellularLocation>
</comment>
<dbReference type="InterPro" id="IPR001650">
    <property type="entry name" value="Helicase_C-like"/>
</dbReference>
<dbReference type="GO" id="GO:0016887">
    <property type="term" value="F:ATP hydrolysis activity"/>
    <property type="evidence" value="ECO:0007669"/>
    <property type="project" value="InterPro"/>
</dbReference>
<feature type="domain" description="Helicase ATP-binding" evidence="16">
    <location>
        <begin position="25"/>
        <end position="178"/>
    </location>
</feature>
<sequence length="658" mass="75050">MTPFSIQSSFHPAGDQPAAIDRLSHGLAEHTRHQTLVGVTGSGKTFTVANVIARSQKPTLIISHNKTLAHQLYHEFKAFFPENSVHYFVSYYDYYQPEAYIPQTDTYIDKDVKINEELDRLRHEATQAVLSRSDVIVIASVSCIYNIGSPESYESLSVKLFEGQKMERKELLNHCIAMQYQRNDIEHLPGTFTARGEIVRIYSASGDATIQATFDNTSIVALHTAETIINPAWKKQPQVRIFPAKYWVAESKKIPLAIANIESELADALRDLRERNKLVEAQRLEQRTHFDMEMLKSAGYCHGIENYSSHMEFRRSGSPPYTLIDYFAHAYGNDFLVAIDESHMTIPQVRGMYHGDRARKTTLIDYGFRLPSARDNRPLTFEEFEKKLPQILYMSATPADYELEKSHGAIVEQLVRPTGLLDPLIIVRPTEHQVQDAMEEIKKRVVKKQRALVTVLTKRMAEDMAEFLVNEGIRAHYLHSEVKTLERAETLRDLRAGEYDVIVGVNLLREGLDLPEVSLVLIMDADKEGFLRNKTTLIQTMGRAARHVEGTVVMYGDTMTRSMSAAIDETQRRRAIQERYNTDHGIVPQQIQKPIAEKARAKGKKDESDISLDLFAETGDVKKLIAEHTKDMKRAAAELDFQEAERLKQRIKKLKRFA</sequence>
<evidence type="ECO:0000259" key="16">
    <source>
        <dbReference type="PROSITE" id="PS51192"/>
    </source>
</evidence>
<dbReference type="InterPro" id="IPR027417">
    <property type="entry name" value="P-loop_NTPase"/>
</dbReference>
<dbReference type="Proteomes" id="UP000176639">
    <property type="component" value="Unassembled WGS sequence"/>
</dbReference>
<dbReference type="NCBIfam" id="TIGR00631">
    <property type="entry name" value="uvrb"/>
    <property type="match status" value="1"/>
</dbReference>
<keyword evidence="6 12" id="KW-0228">DNA excision</keyword>
<dbReference type="PROSITE" id="PS51194">
    <property type="entry name" value="HELICASE_CTER"/>
    <property type="match status" value="1"/>
</dbReference>
<comment type="domain">
    <text evidence="12">The beta-hairpin motif is involved in DNA binding.</text>
</comment>
<dbReference type="GO" id="GO:0009432">
    <property type="term" value="P:SOS response"/>
    <property type="evidence" value="ECO:0007669"/>
    <property type="project" value="UniProtKB-UniRule"/>
</dbReference>
<protein>
    <recommendedName>
        <fullName evidence="11 12">UvrABC system protein B</fullName>
        <shortName evidence="12">Protein UvrB</shortName>
    </recommendedName>
    <alternativeName>
        <fullName evidence="12">Excinuclease ABC subunit B</fullName>
    </alternativeName>
</protein>
<dbReference type="GO" id="GO:0005737">
    <property type="term" value="C:cytoplasm"/>
    <property type="evidence" value="ECO:0007669"/>
    <property type="project" value="UniProtKB-SubCell"/>
</dbReference>
<keyword evidence="3 12" id="KW-0963">Cytoplasm</keyword>
<keyword evidence="12 13" id="KW-0742">SOS response</keyword>
<dbReference type="SUPFAM" id="SSF46600">
    <property type="entry name" value="C-terminal UvrC-binding domain of UvrB"/>
    <property type="match status" value="1"/>
</dbReference>
<dbReference type="GO" id="GO:0005524">
    <property type="term" value="F:ATP binding"/>
    <property type="evidence" value="ECO:0007669"/>
    <property type="project" value="UniProtKB-UniRule"/>
</dbReference>